<feature type="compositionally biased region" description="Basic and acidic residues" evidence="1">
    <location>
        <begin position="149"/>
        <end position="170"/>
    </location>
</feature>
<accession>A0A4C1TEG5</accession>
<comment type="caution">
    <text evidence="2">The sequence shown here is derived from an EMBL/GenBank/DDBJ whole genome shotgun (WGS) entry which is preliminary data.</text>
</comment>
<dbReference type="AlphaFoldDB" id="A0A4C1TEG5"/>
<evidence type="ECO:0000313" key="3">
    <source>
        <dbReference type="Proteomes" id="UP000299102"/>
    </source>
</evidence>
<feature type="region of interest" description="Disordered" evidence="1">
    <location>
        <begin position="142"/>
        <end position="170"/>
    </location>
</feature>
<reference evidence="2 3" key="1">
    <citation type="journal article" date="2019" name="Commun. Biol.">
        <title>The bagworm genome reveals a unique fibroin gene that provides high tensile strength.</title>
        <authorList>
            <person name="Kono N."/>
            <person name="Nakamura H."/>
            <person name="Ohtoshi R."/>
            <person name="Tomita M."/>
            <person name="Numata K."/>
            <person name="Arakawa K."/>
        </authorList>
    </citation>
    <scope>NUCLEOTIDE SEQUENCE [LARGE SCALE GENOMIC DNA]</scope>
</reference>
<evidence type="ECO:0000256" key="1">
    <source>
        <dbReference type="SAM" id="MobiDB-lite"/>
    </source>
</evidence>
<dbReference type="EMBL" id="BGZK01000052">
    <property type="protein sequence ID" value="GBP12534.1"/>
    <property type="molecule type" value="Genomic_DNA"/>
</dbReference>
<protein>
    <submittedName>
        <fullName evidence="2">Uncharacterized protein</fullName>
    </submittedName>
</protein>
<proteinExistence type="predicted"/>
<organism evidence="2 3">
    <name type="scientific">Eumeta variegata</name>
    <name type="common">Bagworm moth</name>
    <name type="synonym">Eumeta japonica</name>
    <dbReference type="NCBI Taxonomy" id="151549"/>
    <lineage>
        <taxon>Eukaryota</taxon>
        <taxon>Metazoa</taxon>
        <taxon>Ecdysozoa</taxon>
        <taxon>Arthropoda</taxon>
        <taxon>Hexapoda</taxon>
        <taxon>Insecta</taxon>
        <taxon>Pterygota</taxon>
        <taxon>Neoptera</taxon>
        <taxon>Endopterygota</taxon>
        <taxon>Lepidoptera</taxon>
        <taxon>Glossata</taxon>
        <taxon>Ditrysia</taxon>
        <taxon>Tineoidea</taxon>
        <taxon>Psychidae</taxon>
        <taxon>Oiketicinae</taxon>
        <taxon>Eumeta</taxon>
    </lineage>
</organism>
<name>A0A4C1TEG5_EUMVA</name>
<gene>
    <name evidence="2" type="ORF">EVAR_10207_1</name>
</gene>
<dbReference type="Proteomes" id="UP000299102">
    <property type="component" value="Unassembled WGS sequence"/>
</dbReference>
<sequence length="170" mass="19229">MLKARRRRPAVTRSARRELTRIAPVRRPGRATDWNGRRRARRRATSFPTVTRKEKFIQSRDVLVGRHQSVSTPRHARRSRVQVSAARAHAAFVSTAKNASNWPPQGRARLVLFSNGHALIEHTSYIVTQTVTRKADVKRAVAQAPADKGTARHRDNPHPAPRSRAEVAEF</sequence>
<evidence type="ECO:0000313" key="2">
    <source>
        <dbReference type="EMBL" id="GBP12534.1"/>
    </source>
</evidence>
<keyword evidence="3" id="KW-1185">Reference proteome</keyword>